<organism evidence="1 2">
    <name type="scientific">Acyrthosiphon pisum</name>
    <name type="common">Pea aphid</name>
    <dbReference type="NCBI Taxonomy" id="7029"/>
    <lineage>
        <taxon>Eukaryota</taxon>
        <taxon>Metazoa</taxon>
        <taxon>Ecdysozoa</taxon>
        <taxon>Arthropoda</taxon>
        <taxon>Hexapoda</taxon>
        <taxon>Insecta</taxon>
        <taxon>Pterygota</taxon>
        <taxon>Neoptera</taxon>
        <taxon>Paraneoptera</taxon>
        <taxon>Hemiptera</taxon>
        <taxon>Sternorrhyncha</taxon>
        <taxon>Aphidomorpha</taxon>
        <taxon>Aphidoidea</taxon>
        <taxon>Aphididae</taxon>
        <taxon>Macrosiphini</taxon>
        <taxon>Acyrthosiphon</taxon>
    </lineage>
</organism>
<sequence>MYIRSKDEMGYWHSRLLCARTRMAPLKGSTIPRLELNGALILAQLARKTAELWGLSIKDIQLWTDSIVILEITESKQWTHARTDENPADILSRRVTPRELQNKVLWWYGPHWLAKEENQWIQHAVPLIPEDQMPEKCPIKLALVAVNHLYKLLQAKRSGTNVTQYLVVSELRSAENILIKRAQADEFSLELLAMRKQREIPKCSKLKELHPLLRKDGLIVVERKLKNADLDENQIHPIVLPTKHKITRLIFEYYHQALLHCGPQILLAEVRQCYWPLRGSIMARSTVTRCINCVRVRPRFETPLMAPYQNKECKCLVHLQ</sequence>
<dbReference type="AlphaFoldDB" id="A0A8R2F9J0"/>
<dbReference type="GeneID" id="103309875"/>
<dbReference type="Pfam" id="PF05380">
    <property type="entry name" value="Peptidase_A17"/>
    <property type="match status" value="1"/>
</dbReference>
<dbReference type="Proteomes" id="UP000007819">
    <property type="component" value="Chromosome A1"/>
</dbReference>
<protein>
    <recommendedName>
        <fullName evidence="3">Integrase zinc-binding domain-containing protein</fullName>
    </recommendedName>
</protein>
<dbReference type="EnsemblMetazoa" id="XM_008186500.1">
    <property type="protein sequence ID" value="XP_008184722.1"/>
    <property type="gene ID" value="LOC103309875"/>
</dbReference>
<dbReference type="KEGG" id="api:103309875"/>
<proteinExistence type="predicted"/>
<evidence type="ECO:0000313" key="2">
    <source>
        <dbReference type="Proteomes" id="UP000007819"/>
    </source>
</evidence>
<evidence type="ECO:0008006" key="3">
    <source>
        <dbReference type="Google" id="ProtNLM"/>
    </source>
</evidence>
<accession>A0A8R2F9J0</accession>
<keyword evidence="2" id="KW-1185">Reference proteome</keyword>
<reference evidence="1" key="2">
    <citation type="submission" date="2022-06" db="UniProtKB">
        <authorList>
            <consortium name="EnsemblMetazoa"/>
        </authorList>
    </citation>
    <scope>IDENTIFICATION</scope>
</reference>
<reference evidence="2" key="1">
    <citation type="submission" date="2010-06" db="EMBL/GenBank/DDBJ databases">
        <authorList>
            <person name="Jiang H."/>
            <person name="Abraham K."/>
            <person name="Ali S."/>
            <person name="Alsbrooks S.L."/>
            <person name="Anim B.N."/>
            <person name="Anosike U.S."/>
            <person name="Attaway T."/>
            <person name="Bandaranaike D.P."/>
            <person name="Battles P.K."/>
            <person name="Bell S.N."/>
            <person name="Bell A.V."/>
            <person name="Beltran B."/>
            <person name="Bickham C."/>
            <person name="Bustamante Y."/>
            <person name="Caleb T."/>
            <person name="Canada A."/>
            <person name="Cardenas V."/>
            <person name="Carter K."/>
            <person name="Chacko J."/>
            <person name="Chandrabose M.N."/>
            <person name="Chavez D."/>
            <person name="Chavez A."/>
            <person name="Chen L."/>
            <person name="Chu H.-S."/>
            <person name="Claassen K.J."/>
            <person name="Cockrell R."/>
            <person name="Collins M."/>
            <person name="Cooper J.A."/>
            <person name="Cree A."/>
            <person name="Curry S.M."/>
            <person name="Da Y."/>
            <person name="Dao M.D."/>
            <person name="Das B."/>
            <person name="Davila M.-L."/>
            <person name="Davy-Carroll L."/>
            <person name="Denson S."/>
            <person name="Dinh H."/>
            <person name="Ebong V.E."/>
            <person name="Edwards J.R."/>
            <person name="Egan A."/>
            <person name="El-Daye J."/>
            <person name="Escobedo L."/>
            <person name="Fernandez S."/>
            <person name="Fernando P.R."/>
            <person name="Flagg N."/>
            <person name="Forbes L.D."/>
            <person name="Fowler R.G."/>
            <person name="Fu Q."/>
            <person name="Gabisi R.A."/>
            <person name="Ganer J."/>
            <person name="Garbino Pronczuk A."/>
            <person name="Garcia R.M."/>
            <person name="Garner T."/>
            <person name="Garrett T.E."/>
            <person name="Gonzalez D.A."/>
            <person name="Hamid H."/>
            <person name="Hawkins E.S."/>
            <person name="Hirani K."/>
            <person name="Hogues M.E."/>
            <person name="Hollins B."/>
            <person name="Hsiao C.-H."/>
            <person name="Jabil R."/>
            <person name="James M.L."/>
            <person name="Jhangiani S.N."/>
            <person name="Johnson B."/>
            <person name="Johnson Q."/>
            <person name="Joshi V."/>
            <person name="Kalu J.B."/>
            <person name="Kam C."/>
            <person name="Kashfia A."/>
            <person name="Keebler J."/>
            <person name="Kisamo H."/>
            <person name="Kovar C.L."/>
            <person name="Lago L.A."/>
            <person name="Lai C.-Y."/>
            <person name="Laidlaw J."/>
            <person name="Lara F."/>
            <person name="Le T.-K."/>
            <person name="Lee S.L."/>
            <person name="Legall F.H."/>
            <person name="Lemon S.J."/>
            <person name="Lewis L.R."/>
            <person name="Li B."/>
            <person name="Liu Y."/>
            <person name="Liu Y.-S."/>
            <person name="Lopez J."/>
            <person name="Lozado R.J."/>
            <person name="Lu J."/>
            <person name="Madu R.C."/>
            <person name="Maheshwari M."/>
            <person name="Maheshwari R."/>
            <person name="Malloy K."/>
            <person name="Martinez E."/>
            <person name="Mathew T."/>
            <person name="Mercado I.C."/>
            <person name="Mercado C."/>
            <person name="Meyer B."/>
            <person name="Montgomery K."/>
            <person name="Morgan M.B."/>
            <person name="Munidasa M."/>
            <person name="Nazareth L.V."/>
            <person name="Nelson J."/>
            <person name="Ng B.M."/>
            <person name="Nguyen N.B."/>
            <person name="Nguyen P.Q."/>
            <person name="Nguyen T."/>
            <person name="Obregon M."/>
            <person name="Okwuonu G.O."/>
            <person name="Onwere C.G."/>
            <person name="Orozco G."/>
            <person name="Parra A."/>
            <person name="Patel S."/>
            <person name="Patil S."/>
            <person name="Perez A."/>
            <person name="Perez Y."/>
            <person name="Pham C."/>
            <person name="Primus E.L."/>
            <person name="Pu L.-L."/>
            <person name="Puazo M."/>
            <person name="Qin X."/>
            <person name="Quiroz J.B."/>
            <person name="Reese J."/>
            <person name="Richards S."/>
            <person name="Rives C.M."/>
            <person name="Robberts R."/>
            <person name="Ruiz S.J."/>
            <person name="Ruiz M.J."/>
            <person name="Santibanez J."/>
            <person name="Schneider B.W."/>
            <person name="Sisson I."/>
            <person name="Smith M."/>
            <person name="Sodergren E."/>
            <person name="Song X.-Z."/>
            <person name="Song B.B."/>
            <person name="Summersgill H."/>
            <person name="Thelus R."/>
            <person name="Thornton R.D."/>
            <person name="Trejos Z.Y."/>
            <person name="Usmani K."/>
            <person name="Vattathil S."/>
            <person name="Villasana D."/>
            <person name="Walker D.L."/>
            <person name="Wang S."/>
            <person name="Wang K."/>
            <person name="White C.S."/>
            <person name="Williams A.C."/>
            <person name="Williamson J."/>
            <person name="Wilson K."/>
            <person name="Woghiren I.O."/>
            <person name="Woodworth J.R."/>
            <person name="Worley K.C."/>
            <person name="Wright R.A."/>
            <person name="Wu W."/>
            <person name="Young L."/>
            <person name="Zhang L."/>
            <person name="Zhang J."/>
            <person name="Zhu Y."/>
            <person name="Muzny D.M."/>
            <person name="Weinstock G."/>
            <person name="Gibbs R.A."/>
        </authorList>
    </citation>
    <scope>NUCLEOTIDE SEQUENCE [LARGE SCALE GENOMIC DNA]</scope>
    <source>
        <strain evidence="2">LSR1</strain>
    </source>
</reference>
<dbReference type="InterPro" id="IPR008042">
    <property type="entry name" value="Retrotrans_Pao"/>
</dbReference>
<name>A0A8R2F9J0_ACYPI</name>
<dbReference type="PANTHER" id="PTHR47331">
    <property type="entry name" value="PHD-TYPE DOMAIN-CONTAINING PROTEIN"/>
    <property type="match status" value="1"/>
</dbReference>
<evidence type="ECO:0000313" key="1">
    <source>
        <dbReference type="EnsemblMetazoa" id="XP_008184722.1"/>
    </source>
</evidence>
<dbReference type="OrthoDB" id="6622963at2759"/>
<dbReference type="RefSeq" id="XP_008184722.1">
    <property type="nucleotide sequence ID" value="XM_008186500.1"/>
</dbReference>